<accession>A0A420HW11</accession>
<evidence type="ECO:0000313" key="3">
    <source>
        <dbReference type="Proteomes" id="UP000285405"/>
    </source>
</evidence>
<evidence type="ECO:0000256" key="1">
    <source>
        <dbReference type="SAM" id="MobiDB-lite"/>
    </source>
</evidence>
<dbReference type="AlphaFoldDB" id="A0A420HW11"/>
<name>A0A420HW11_9PEZI</name>
<comment type="caution">
    <text evidence="2">The sequence shown here is derived from an EMBL/GenBank/DDBJ whole genome shotgun (WGS) entry which is preliminary data.</text>
</comment>
<evidence type="ECO:0000313" key="2">
    <source>
        <dbReference type="EMBL" id="RKF61648.1"/>
    </source>
</evidence>
<dbReference type="Proteomes" id="UP000285405">
    <property type="component" value="Unassembled WGS sequence"/>
</dbReference>
<dbReference type="EMBL" id="MCBR01015451">
    <property type="protein sequence ID" value="RKF61648.1"/>
    <property type="molecule type" value="Genomic_DNA"/>
</dbReference>
<protein>
    <submittedName>
        <fullName evidence="2">Uncharacterized protein</fullName>
    </submittedName>
</protein>
<proteinExistence type="predicted"/>
<reference evidence="2 3" key="1">
    <citation type="journal article" date="2018" name="BMC Genomics">
        <title>Comparative genome analyses reveal sequence features reflecting distinct modes of host-adaptation between dicot and monocot powdery mildew.</title>
        <authorList>
            <person name="Wu Y."/>
            <person name="Ma X."/>
            <person name="Pan Z."/>
            <person name="Kale S.D."/>
            <person name="Song Y."/>
            <person name="King H."/>
            <person name="Zhang Q."/>
            <person name="Presley C."/>
            <person name="Deng X."/>
            <person name="Wei C.I."/>
            <person name="Xiao S."/>
        </authorList>
    </citation>
    <scope>NUCLEOTIDE SEQUENCE [LARGE SCALE GENOMIC DNA]</scope>
    <source>
        <strain evidence="2">UCSC1</strain>
    </source>
</reference>
<feature type="compositionally biased region" description="Polar residues" evidence="1">
    <location>
        <begin position="100"/>
        <end position="109"/>
    </location>
</feature>
<feature type="region of interest" description="Disordered" evidence="1">
    <location>
        <begin position="90"/>
        <end position="109"/>
    </location>
</feature>
<sequence>MYLLNVCIDARNAIFIQLFIYQSAPTSSIYMNLKTYVFIQATFPKTNSLSNYAPNSFLEAMVAVGDVDLSPPVTPTPAPPYPFSSAVTIPSGRGEKSSQRCHFSTATYP</sequence>
<gene>
    <name evidence="2" type="ORF">GcC1_154008</name>
</gene>
<organism evidence="2 3">
    <name type="scientific">Golovinomyces cichoracearum</name>
    <dbReference type="NCBI Taxonomy" id="62708"/>
    <lineage>
        <taxon>Eukaryota</taxon>
        <taxon>Fungi</taxon>
        <taxon>Dikarya</taxon>
        <taxon>Ascomycota</taxon>
        <taxon>Pezizomycotina</taxon>
        <taxon>Leotiomycetes</taxon>
        <taxon>Erysiphales</taxon>
        <taxon>Erysiphaceae</taxon>
        <taxon>Golovinomyces</taxon>
    </lineage>
</organism>